<evidence type="ECO:0000313" key="3">
    <source>
        <dbReference type="Proteomes" id="UP000192596"/>
    </source>
</evidence>
<evidence type="ECO:0000256" key="1">
    <source>
        <dbReference type="SAM" id="MobiDB-lite"/>
    </source>
</evidence>
<protein>
    <submittedName>
        <fullName evidence="2">Uncharacterized protein</fullName>
    </submittedName>
</protein>
<dbReference type="EMBL" id="NAJO01000072">
    <property type="protein sequence ID" value="OQN96105.1"/>
    <property type="molecule type" value="Genomic_DNA"/>
</dbReference>
<dbReference type="AlphaFoldDB" id="A0A1V8SAB7"/>
<dbReference type="Gene3D" id="1.25.40.20">
    <property type="entry name" value="Ankyrin repeat-containing domain"/>
    <property type="match status" value="1"/>
</dbReference>
<reference evidence="3" key="1">
    <citation type="submission" date="2017-03" db="EMBL/GenBank/DDBJ databases">
        <title>Genomes of endolithic fungi from Antarctica.</title>
        <authorList>
            <person name="Coleine C."/>
            <person name="Masonjones S."/>
            <person name="Stajich J.E."/>
        </authorList>
    </citation>
    <scope>NUCLEOTIDE SEQUENCE [LARGE SCALE GENOMIC DNA]</scope>
    <source>
        <strain evidence="3">CCFEE 5527</strain>
    </source>
</reference>
<gene>
    <name evidence="2" type="ORF">B0A48_18351</name>
</gene>
<feature type="compositionally biased region" description="Polar residues" evidence="1">
    <location>
        <begin position="293"/>
        <end position="302"/>
    </location>
</feature>
<evidence type="ECO:0000313" key="2">
    <source>
        <dbReference type="EMBL" id="OQN96105.1"/>
    </source>
</evidence>
<dbReference type="STRING" id="1507870.A0A1V8SAB7"/>
<name>A0A1V8SAB7_9PEZI</name>
<organism evidence="2 3">
    <name type="scientific">Cryoendolithus antarcticus</name>
    <dbReference type="NCBI Taxonomy" id="1507870"/>
    <lineage>
        <taxon>Eukaryota</taxon>
        <taxon>Fungi</taxon>
        <taxon>Dikarya</taxon>
        <taxon>Ascomycota</taxon>
        <taxon>Pezizomycotina</taxon>
        <taxon>Dothideomycetes</taxon>
        <taxon>Dothideomycetidae</taxon>
        <taxon>Cladosporiales</taxon>
        <taxon>Cladosporiaceae</taxon>
        <taxon>Cryoendolithus</taxon>
    </lineage>
</organism>
<dbReference type="InParanoid" id="A0A1V8SAB7"/>
<proteinExistence type="predicted"/>
<dbReference type="SUPFAM" id="SSF48403">
    <property type="entry name" value="Ankyrin repeat"/>
    <property type="match status" value="1"/>
</dbReference>
<sequence>MAPAHAKKLRIQACRTDDVSLMEQAIEYASHPDSRDTVDDIYTLDHGAVAQLHGKDVFPTVDEFSKDEKEKPLMEVFEILIAHEWDVNNRGDGRSLPWWVVQYPDLVQWCLDHGASIDDPGPSRRGYSYDPPQFSADGGEIRHSSLRGPSNILGVAARVGNVETFEPLRERGAPLDPRTLHIAVQSSKMDMVRHLVDVVGLDVNAIEHEVGNNCSTPLCYLYGPRPFRKHQSRLLDFLLDRGANLDLDCGNEGAISWQSPNQIAQQYGNVKFLQAVQEWPGRQQEAGADRGVSGTTQPELEG</sequence>
<dbReference type="InterPro" id="IPR036770">
    <property type="entry name" value="Ankyrin_rpt-contain_sf"/>
</dbReference>
<keyword evidence="3" id="KW-1185">Reference proteome</keyword>
<comment type="caution">
    <text evidence="2">The sequence shown here is derived from an EMBL/GenBank/DDBJ whole genome shotgun (WGS) entry which is preliminary data.</text>
</comment>
<feature type="region of interest" description="Disordered" evidence="1">
    <location>
        <begin position="281"/>
        <end position="302"/>
    </location>
</feature>
<dbReference type="OrthoDB" id="426293at2759"/>
<dbReference type="Proteomes" id="UP000192596">
    <property type="component" value="Unassembled WGS sequence"/>
</dbReference>
<accession>A0A1V8SAB7</accession>